<gene>
    <name evidence="1" type="ORF">E2C01_023053</name>
</gene>
<name>A0A5B7EAJ0_PORTR</name>
<proteinExistence type="predicted"/>
<sequence length="74" mass="8331">MRMLWYMYKNSSCESSLKATLCSSTTSNLPPDRPLLPIVRLNYSVVEVATERKDIANALICRNNHAVSKDRSIG</sequence>
<dbReference type="AlphaFoldDB" id="A0A5B7EAJ0"/>
<dbReference type="EMBL" id="VSRR010002138">
    <property type="protein sequence ID" value="MPC29804.1"/>
    <property type="molecule type" value="Genomic_DNA"/>
</dbReference>
<dbReference type="Proteomes" id="UP000324222">
    <property type="component" value="Unassembled WGS sequence"/>
</dbReference>
<keyword evidence="2" id="KW-1185">Reference proteome</keyword>
<protein>
    <submittedName>
        <fullName evidence="1">Uncharacterized protein</fullName>
    </submittedName>
</protein>
<accession>A0A5B7EAJ0</accession>
<organism evidence="1 2">
    <name type="scientific">Portunus trituberculatus</name>
    <name type="common">Swimming crab</name>
    <name type="synonym">Neptunus trituberculatus</name>
    <dbReference type="NCBI Taxonomy" id="210409"/>
    <lineage>
        <taxon>Eukaryota</taxon>
        <taxon>Metazoa</taxon>
        <taxon>Ecdysozoa</taxon>
        <taxon>Arthropoda</taxon>
        <taxon>Crustacea</taxon>
        <taxon>Multicrustacea</taxon>
        <taxon>Malacostraca</taxon>
        <taxon>Eumalacostraca</taxon>
        <taxon>Eucarida</taxon>
        <taxon>Decapoda</taxon>
        <taxon>Pleocyemata</taxon>
        <taxon>Brachyura</taxon>
        <taxon>Eubrachyura</taxon>
        <taxon>Portunoidea</taxon>
        <taxon>Portunidae</taxon>
        <taxon>Portuninae</taxon>
        <taxon>Portunus</taxon>
    </lineage>
</organism>
<comment type="caution">
    <text evidence="1">The sequence shown here is derived from an EMBL/GenBank/DDBJ whole genome shotgun (WGS) entry which is preliminary data.</text>
</comment>
<evidence type="ECO:0000313" key="1">
    <source>
        <dbReference type="EMBL" id="MPC29804.1"/>
    </source>
</evidence>
<evidence type="ECO:0000313" key="2">
    <source>
        <dbReference type="Proteomes" id="UP000324222"/>
    </source>
</evidence>
<reference evidence="1 2" key="1">
    <citation type="submission" date="2019-05" db="EMBL/GenBank/DDBJ databases">
        <title>Another draft genome of Portunus trituberculatus and its Hox gene families provides insights of decapod evolution.</title>
        <authorList>
            <person name="Jeong J.-H."/>
            <person name="Song I."/>
            <person name="Kim S."/>
            <person name="Choi T."/>
            <person name="Kim D."/>
            <person name="Ryu S."/>
            <person name="Kim W."/>
        </authorList>
    </citation>
    <scope>NUCLEOTIDE SEQUENCE [LARGE SCALE GENOMIC DNA]</scope>
    <source>
        <tissue evidence="1">Muscle</tissue>
    </source>
</reference>